<dbReference type="Proteomes" id="UP000092695">
    <property type="component" value="Chromosome"/>
</dbReference>
<evidence type="ECO:0000313" key="1">
    <source>
        <dbReference type="EMBL" id="ANO52548.1"/>
    </source>
</evidence>
<protein>
    <recommendedName>
        <fullName evidence="3">Copper resistance protein NlpE</fullName>
    </recommendedName>
</protein>
<dbReference type="STRING" id="1548547.BA177_16370"/>
<name>A0A193LJD8_9GAMM</name>
<dbReference type="Pfam" id="PF04170">
    <property type="entry name" value="NlpE"/>
    <property type="match status" value="1"/>
</dbReference>
<dbReference type="InterPro" id="IPR007298">
    <property type="entry name" value="Cu-R_lipoprotein_NlpE"/>
</dbReference>
<dbReference type="PROSITE" id="PS51257">
    <property type="entry name" value="PROKAR_LIPOPROTEIN"/>
    <property type="match status" value="1"/>
</dbReference>
<evidence type="ECO:0000313" key="2">
    <source>
        <dbReference type="Proteomes" id="UP000092695"/>
    </source>
</evidence>
<evidence type="ECO:0008006" key="3">
    <source>
        <dbReference type="Google" id="ProtNLM"/>
    </source>
</evidence>
<dbReference type="Gene3D" id="2.40.128.640">
    <property type="match status" value="1"/>
</dbReference>
<keyword evidence="2" id="KW-1185">Reference proteome</keyword>
<sequence length="146" mass="15472">MKTIMTASLMALTACSAIQPKPTDSPMPIEAATADPAHNSRISLDWAGSYAAVLPCADCAGIDTLVTLHMDGTFSRQSRYLGKTGKVFTDTGTFEWNPSGSAVKLVSKQGATQSYKVGENQLIHLDQSGQAVTGPLAAHYVLLKTR</sequence>
<dbReference type="EMBL" id="CP016268">
    <property type="protein sequence ID" value="ANO52548.1"/>
    <property type="molecule type" value="Genomic_DNA"/>
</dbReference>
<dbReference type="AlphaFoldDB" id="A0A193LJD8"/>
<proteinExistence type="predicted"/>
<dbReference type="KEGG" id="woc:BA177_16370"/>
<reference evidence="1 2" key="1">
    <citation type="submission" date="2016-06" db="EMBL/GenBank/DDBJ databases">
        <title>Complete genome sequence of a deep-branching marine Gamma Proteobacterium Woeseia oceani type strain XK5.</title>
        <authorList>
            <person name="Mu D."/>
            <person name="Du Z."/>
        </authorList>
    </citation>
    <scope>NUCLEOTIDE SEQUENCE [LARGE SCALE GENOMIC DNA]</scope>
    <source>
        <strain evidence="1 2">XK5</strain>
    </source>
</reference>
<gene>
    <name evidence="1" type="ORF">BA177_16370</name>
</gene>
<accession>A0A193LJD8</accession>
<organism evidence="1 2">
    <name type="scientific">Woeseia oceani</name>
    <dbReference type="NCBI Taxonomy" id="1548547"/>
    <lineage>
        <taxon>Bacteria</taxon>
        <taxon>Pseudomonadati</taxon>
        <taxon>Pseudomonadota</taxon>
        <taxon>Gammaproteobacteria</taxon>
        <taxon>Woeseiales</taxon>
        <taxon>Woeseiaceae</taxon>
        <taxon>Woeseia</taxon>
    </lineage>
</organism>